<evidence type="ECO:0000313" key="2">
    <source>
        <dbReference type="EMBL" id="KXT67765.1"/>
    </source>
</evidence>
<reference evidence="4 7" key="2">
    <citation type="submission" date="2018-06" db="EMBL/GenBank/DDBJ databases">
        <authorList>
            <consortium name="Pathogen Informatics"/>
            <person name="Doyle S."/>
        </authorList>
    </citation>
    <scope>NUCLEOTIDE SEQUENCE [LARGE SCALE GENOMIC DNA]</scope>
    <source>
        <strain evidence="4 7">NCTC13773</strain>
    </source>
</reference>
<protein>
    <submittedName>
        <fullName evidence="4">Membrane protein</fullName>
    </submittedName>
</protein>
<gene>
    <name evidence="4" type="ORF">NCTC13773_00139</name>
    <name evidence="2" type="ORF">SGADD02_01251</name>
    <name evidence="3" type="ORF">SGADD03_00770</name>
</gene>
<keyword evidence="1" id="KW-0812">Transmembrane</keyword>
<dbReference type="EMBL" id="LQXV01000147">
    <property type="protein sequence ID" value="KXU09475.1"/>
    <property type="molecule type" value="Genomic_DNA"/>
</dbReference>
<evidence type="ECO:0000313" key="6">
    <source>
        <dbReference type="Proteomes" id="UP000071927"/>
    </source>
</evidence>
<dbReference type="Proteomes" id="UP000071927">
    <property type="component" value="Unassembled WGS sequence"/>
</dbReference>
<feature type="transmembrane region" description="Helical" evidence="1">
    <location>
        <begin position="91"/>
        <end position="118"/>
    </location>
</feature>
<evidence type="ECO:0000313" key="4">
    <source>
        <dbReference type="EMBL" id="SQG78376.1"/>
    </source>
</evidence>
<name>A0A139R4B8_9STRE</name>
<keyword evidence="1" id="KW-0472">Membrane</keyword>
<evidence type="ECO:0000256" key="1">
    <source>
        <dbReference type="SAM" id="Phobius"/>
    </source>
</evidence>
<keyword evidence="1" id="KW-1133">Transmembrane helix</keyword>
<evidence type="ECO:0000313" key="7">
    <source>
        <dbReference type="Proteomes" id="UP000249013"/>
    </source>
</evidence>
<feature type="transmembrane region" description="Helical" evidence="1">
    <location>
        <begin position="124"/>
        <end position="146"/>
    </location>
</feature>
<feature type="transmembrane region" description="Helical" evidence="1">
    <location>
        <begin position="49"/>
        <end position="70"/>
    </location>
</feature>
<evidence type="ECO:0000313" key="5">
    <source>
        <dbReference type="Proteomes" id="UP000070198"/>
    </source>
</evidence>
<dbReference type="EMBL" id="LQOF01000286">
    <property type="protein sequence ID" value="KXT67765.1"/>
    <property type="molecule type" value="Genomic_DNA"/>
</dbReference>
<dbReference type="EMBL" id="LS483409">
    <property type="protein sequence ID" value="SQG78376.1"/>
    <property type="molecule type" value="Genomic_DNA"/>
</dbReference>
<dbReference type="Proteomes" id="UP000070198">
    <property type="component" value="Unassembled WGS sequence"/>
</dbReference>
<proteinExistence type="predicted"/>
<sequence>MVLKALISLTRKKTLEEYRHYMMTVSLSFLFVAALCLLISFFIKTNDFAAGLLLGGGVAGLVVAIYYLTLTRQPNRLKAAYIAAYDERNQFILRVTAISTLIFLFLENFMLIILYAFMGVVLTYPIVLLIWLYSLFLGFVFFKLIFTRIL</sequence>
<organism evidence="3 6">
    <name type="scientific">Streptococcus gallolyticus</name>
    <dbReference type="NCBI Taxonomy" id="315405"/>
    <lineage>
        <taxon>Bacteria</taxon>
        <taxon>Bacillati</taxon>
        <taxon>Bacillota</taxon>
        <taxon>Bacilli</taxon>
        <taxon>Lactobacillales</taxon>
        <taxon>Streptococcaceae</taxon>
        <taxon>Streptococcus</taxon>
    </lineage>
</organism>
<evidence type="ECO:0000313" key="3">
    <source>
        <dbReference type="EMBL" id="KXU09475.1"/>
    </source>
</evidence>
<dbReference type="RefSeq" id="WP_061458772.1">
    <property type="nucleotide sequence ID" value="NZ_CP113954.2"/>
</dbReference>
<reference evidence="5 6" key="1">
    <citation type="submission" date="2016-01" db="EMBL/GenBank/DDBJ databases">
        <title>Highly variable Streptococcus oralis are common among viridans streptococci isolated from primates.</title>
        <authorList>
            <person name="Denapaite D."/>
            <person name="Rieger M."/>
            <person name="Koendgen S."/>
            <person name="Brueckner R."/>
            <person name="Ochigava I."/>
            <person name="Kappeler P."/>
            <person name="Maetz-Rensing K."/>
            <person name="Leendertz F."/>
            <person name="Hakenbeck R."/>
        </authorList>
    </citation>
    <scope>NUCLEOTIDE SEQUENCE [LARGE SCALE GENOMIC DNA]</scope>
    <source>
        <strain evidence="2 5">DD02</strain>
        <strain evidence="3 6">DD03</strain>
    </source>
</reference>
<dbReference type="AlphaFoldDB" id="A0A139R4B8"/>
<accession>A0A139R4B8</accession>
<feature type="transmembrane region" description="Helical" evidence="1">
    <location>
        <begin position="21"/>
        <end position="43"/>
    </location>
</feature>
<dbReference type="Proteomes" id="UP000249013">
    <property type="component" value="Chromosome 1"/>
</dbReference>
<dbReference type="PATRIC" id="fig|315405.11.peg.1495"/>